<gene>
    <name evidence="3" type="ORF">G7Y89_g6110</name>
</gene>
<dbReference type="PANTHER" id="PTHR47843">
    <property type="entry name" value="BTB DOMAIN-CONTAINING PROTEIN-RELATED"/>
    <property type="match status" value="1"/>
</dbReference>
<evidence type="ECO:0000256" key="1">
    <source>
        <dbReference type="SAM" id="MobiDB-lite"/>
    </source>
</evidence>
<feature type="domain" description="BTB" evidence="2">
    <location>
        <begin position="46"/>
        <end position="117"/>
    </location>
</feature>
<evidence type="ECO:0000259" key="2">
    <source>
        <dbReference type="PROSITE" id="PS50097"/>
    </source>
</evidence>
<dbReference type="OrthoDB" id="194443at2759"/>
<accession>A0A8H4RNJ1</accession>
<comment type="caution">
    <text evidence="3">The sequence shown here is derived from an EMBL/GenBank/DDBJ whole genome shotgun (WGS) entry which is preliminary data.</text>
</comment>
<dbReference type="PROSITE" id="PS50097">
    <property type="entry name" value="BTB"/>
    <property type="match status" value="1"/>
</dbReference>
<name>A0A8H4RNJ1_9HELO</name>
<dbReference type="InterPro" id="IPR000210">
    <property type="entry name" value="BTB/POZ_dom"/>
</dbReference>
<feature type="compositionally biased region" description="Polar residues" evidence="1">
    <location>
        <begin position="1"/>
        <end position="17"/>
    </location>
</feature>
<organism evidence="3 4">
    <name type="scientific">Cudoniella acicularis</name>
    <dbReference type="NCBI Taxonomy" id="354080"/>
    <lineage>
        <taxon>Eukaryota</taxon>
        <taxon>Fungi</taxon>
        <taxon>Dikarya</taxon>
        <taxon>Ascomycota</taxon>
        <taxon>Pezizomycotina</taxon>
        <taxon>Leotiomycetes</taxon>
        <taxon>Helotiales</taxon>
        <taxon>Tricladiaceae</taxon>
        <taxon>Cudoniella</taxon>
    </lineage>
</organism>
<protein>
    <recommendedName>
        <fullName evidence="2">BTB domain-containing protein</fullName>
    </recommendedName>
</protein>
<dbReference type="Pfam" id="PF00651">
    <property type="entry name" value="BTB"/>
    <property type="match status" value="1"/>
</dbReference>
<dbReference type="SUPFAM" id="SSF54695">
    <property type="entry name" value="POZ domain"/>
    <property type="match status" value="1"/>
</dbReference>
<dbReference type="PANTHER" id="PTHR47843:SF2">
    <property type="entry name" value="BTB DOMAIN-CONTAINING PROTEIN"/>
    <property type="match status" value="1"/>
</dbReference>
<feature type="region of interest" description="Disordered" evidence="1">
    <location>
        <begin position="1"/>
        <end position="24"/>
    </location>
</feature>
<keyword evidence="4" id="KW-1185">Reference proteome</keyword>
<dbReference type="CDD" id="cd18186">
    <property type="entry name" value="BTB_POZ_ZBTB_KLHL-like"/>
    <property type="match status" value="1"/>
</dbReference>
<evidence type="ECO:0000313" key="3">
    <source>
        <dbReference type="EMBL" id="KAF4632019.1"/>
    </source>
</evidence>
<dbReference type="AlphaFoldDB" id="A0A8H4RNJ1"/>
<proteinExistence type="predicted"/>
<reference evidence="3 4" key="1">
    <citation type="submission" date="2020-03" db="EMBL/GenBank/DDBJ databases">
        <title>Draft Genome Sequence of Cudoniella acicularis.</title>
        <authorList>
            <person name="Buettner E."/>
            <person name="Kellner H."/>
        </authorList>
    </citation>
    <scope>NUCLEOTIDE SEQUENCE [LARGE SCALE GENOMIC DNA]</scope>
    <source>
        <strain evidence="3 4">DSM 108380</strain>
    </source>
</reference>
<evidence type="ECO:0000313" key="4">
    <source>
        <dbReference type="Proteomes" id="UP000566819"/>
    </source>
</evidence>
<dbReference type="EMBL" id="JAAMPI010000388">
    <property type="protein sequence ID" value="KAF4632019.1"/>
    <property type="molecule type" value="Genomic_DNA"/>
</dbReference>
<sequence>MSSTESSAYSDQESDTTSSSAAAAAPNTNFRTNHQTEVPQFKNPCTFVTFKVGKFPILEDFMVHQEVACHASVVFAAAFTSPFLESQLQTFCVEDFSPCIFRLLMQWMYAKTVSLPSDLSVENRYIYLVNLFHLADCYLMTELQHVATNMLWQVFKDTRVLPSRALLKECWIKTNENSKLRMKIFKIAWAAFLLWKARPYQRDPLAELMPSVIIDEIFCLVCEQVEENQERAEKAGIYKEPLCFCKGRKREHKKVMKSFWEKKWVITASEVALARKGVNSNFLEMGLDRRI</sequence>
<dbReference type="InterPro" id="IPR011333">
    <property type="entry name" value="SKP1/BTB/POZ_sf"/>
</dbReference>
<dbReference type="Proteomes" id="UP000566819">
    <property type="component" value="Unassembled WGS sequence"/>
</dbReference>
<dbReference type="Gene3D" id="3.30.710.10">
    <property type="entry name" value="Potassium Channel Kv1.1, Chain A"/>
    <property type="match status" value="1"/>
</dbReference>